<dbReference type="PANTHER" id="PTHR46014:SF1">
    <property type="entry name" value="TETRATRICOPEPTIDE REPEAT PROTEIN 1"/>
    <property type="match status" value="1"/>
</dbReference>
<feature type="compositionally biased region" description="Low complexity" evidence="1">
    <location>
        <begin position="163"/>
        <end position="175"/>
    </location>
</feature>
<sequence length="304" mass="32839">MSSSAAPQTPPLRDPDLSLPDPPSVTVPVPDAITATAEPADDQPSLAFTPEEEANLLKESLERKAEANQLFSSKRYNDALAKYDEAVSACPHYLDYEIAVLKCNVSACHLKLEEWKDAIDSATASLDALNRVEKKDATEVGESPGGEKDGDKEDDAVEEEIISAGASKAAPAPEAVDPVKEAKKKRAGDIKRIRAKALMRRARARSELAGWQNLAGAEEDYKLLATMDNLGPADRKIVLAQLRTLPARTKAAQEAEMAEMWGKLKQLGNGLLRPFGLSTDNFQFTKDEKSGGYSMNFQPGGPSS</sequence>
<dbReference type="HOGENOM" id="CLU_058463_1_0_1"/>
<dbReference type="RefSeq" id="XP_016641521.1">
    <property type="nucleotide sequence ID" value="XM_016788884.1"/>
</dbReference>
<dbReference type="AlphaFoldDB" id="A0A084G310"/>
<evidence type="ECO:0000313" key="2">
    <source>
        <dbReference type="EMBL" id="KEZ41722.1"/>
    </source>
</evidence>
<proteinExistence type="predicted"/>
<dbReference type="OMA" id="KSAIDDC"/>
<reference evidence="2 3" key="1">
    <citation type="journal article" date="2014" name="Genome Announc.">
        <title>Draft genome sequence of the pathogenic fungus Scedosporium apiospermum.</title>
        <authorList>
            <person name="Vandeputte P."/>
            <person name="Ghamrawi S."/>
            <person name="Rechenmann M."/>
            <person name="Iltis A."/>
            <person name="Giraud S."/>
            <person name="Fleury M."/>
            <person name="Thornton C."/>
            <person name="Delhaes L."/>
            <person name="Meyer W."/>
            <person name="Papon N."/>
            <person name="Bouchara J.P."/>
        </authorList>
    </citation>
    <scope>NUCLEOTIDE SEQUENCE [LARGE SCALE GENOMIC DNA]</scope>
    <source>
        <strain evidence="2 3">IHEM 14462</strain>
    </source>
</reference>
<feature type="region of interest" description="Disordered" evidence="1">
    <location>
        <begin position="135"/>
        <end position="183"/>
    </location>
</feature>
<dbReference type="Proteomes" id="UP000028545">
    <property type="component" value="Unassembled WGS sequence"/>
</dbReference>
<dbReference type="GeneID" id="27725984"/>
<feature type="region of interest" description="Disordered" evidence="1">
    <location>
        <begin position="1"/>
        <end position="29"/>
    </location>
</feature>
<dbReference type="EMBL" id="JOWA01000108">
    <property type="protein sequence ID" value="KEZ41722.1"/>
    <property type="molecule type" value="Genomic_DNA"/>
</dbReference>
<dbReference type="InterPro" id="IPR011990">
    <property type="entry name" value="TPR-like_helical_dom_sf"/>
</dbReference>
<dbReference type="PANTHER" id="PTHR46014">
    <property type="entry name" value="TETRATRICOPEPTIDE REPEAT PROTEIN 1"/>
    <property type="match status" value="1"/>
</dbReference>
<dbReference type="KEGG" id="sapo:SAPIO_CDS6912"/>
<protein>
    <recommendedName>
        <fullName evidence="4">Tetratricopeptide repeat protein 1</fullName>
    </recommendedName>
</protein>
<comment type="caution">
    <text evidence="2">The sequence shown here is derived from an EMBL/GenBank/DDBJ whole genome shotgun (WGS) entry which is preliminary data.</text>
</comment>
<dbReference type="OrthoDB" id="1872379at2759"/>
<gene>
    <name evidence="2" type="ORF">SAPIO_CDS6912</name>
</gene>
<name>A0A084G310_PSEDA</name>
<evidence type="ECO:0008006" key="4">
    <source>
        <dbReference type="Google" id="ProtNLM"/>
    </source>
</evidence>
<dbReference type="SUPFAM" id="SSF48452">
    <property type="entry name" value="TPR-like"/>
    <property type="match status" value="1"/>
</dbReference>
<feature type="compositionally biased region" description="Acidic residues" evidence="1">
    <location>
        <begin position="152"/>
        <end position="161"/>
    </location>
</feature>
<dbReference type="Gene3D" id="1.25.40.10">
    <property type="entry name" value="Tetratricopeptide repeat domain"/>
    <property type="match status" value="1"/>
</dbReference>
<evidence type="ECO:0000256" key="1">
    <source>
        <dbReference type="SAM" id="MobiDB-lite"/>
    </source>
</evidence>
<accession>A0A084G310</accession>
<organism evidence="2 3">
    <name type="scientific">Pseudallescheria apiosperma</name>
    <name type="common">Scedosporium apiospermum</name>
    <dbReference type="NCBI Taxonomy" id="563466"/>
    <lineage>
        <taxon>Eukaryota</taxon>
        <taxon>Fungi</taxon>
        <taxon>Dikarya</taxon>
        <taxon>Ascomycota</taxon>
        <taxon>Pezizomycotina</taxon>
        <taxon>Sordariomycetes</taxon>
        <taxon>Hypocreomycetidae</taxon>
        <taxon>Microascales</taxon>
        <taxon>Microascaceae</taxon>
        <taxon>Scedosporium</taxon>
    </lineage>
</organism>
<keyword evidence="3" id="KW-1185">Reference proteome</keyword>
<evidence type="ECO:0000313" key="3">
    <source>
        <dbReference type="Proteomes" id="UP000028545"/>
    </source>
</evidence>
<dbReference type="InterPro" id="IPR052769">
    <property type="entry name" value="TPR_domain_protein"/>
</dbReference>
<dbReference type="VEuPathDB" id="FungiDB:SAPIO_CDS6912"/>